<feature type="compositionally biased region" description="Low complexity" evidence="1">
    <location>
        <begin position="155"/>
        <end position="182"/>
    </location>
</feature>
<dbReference type="RefSeq" id="XP_009021846.1">
    <property type="nucleotide sequence ID" value="XM_009023598.1"/>
</dbReference>
<dbReference type="EMBL" id="AMQM01005650">
    <property type="status" value="NOT_ANNOTATED_CDS"/>
    <property type="molecule type" value="Genomic_DNA"/>
</dbReference>
<reference evidence="3" key="3">
    <citation type="submission" date="2015-06" db="UniProtKB">
        <authorList>
            <consortium name="EnsemblMetazoa"/>
        </authorList>
    </citation>
    <scope>IDENTIFICATION</scope>
</reference>
<dbReference type="InParanoid" id="T1FU81"/>
<dbReference type="HOGENOM" id="CLU_366496_0_0_1"/>
<feature type="compositionally biased region" description="Polar residues" evidence="1">
    <location>
        <begin position="324"/>
        <end position="339"/>
    </location>
</feature>
<evidence type="ECO:0000256" key="1">
    <source>
        <dbReference type="SAM" id="MobiDB-lite"/>
    </source>
</evidence>
<reference evidence="4" key="1">
    <citation type="submission" date="2012-12" db="EMBL/GenBank/DDBJ databases">
        <authorList>
            <person name="Hellsten U."/>
            <person name="Grimwood J."/>
            <person name="Chapman J.A."/>
            <person name="Shapiro H."/>
            <person name="Aerts A."/>
            <person name="Otillar R.P."/>
            <person name="Terry A.Y."/>
            <person name="Boore J.L."/>
            <person name="Simakov O."/>
            <person name="Marletaz F."/>
            <person name="Cho S.-J."/>
            <person name="Edsinger-Gonzales E."/>
            <person name="Havlak P."/>
            <person name="Kuo D.-H."/>
            <person name="Larsson T."/>
            <person name="Lv J."/>
            <person name="Arendt D."/>
            <person name="Savage R."/>
            <person name="Osoegawa K."/>
            <person name="de Jong P."/>
            <person name="Lindberg D.R."/>
            <person name="Seaver E.C."/>
            <person name="Weisblat D.A."/>
            <person name="Putnam N.H."/>
            <person name="Grigoriev I.V."/>
            <person name="Rokhsar D.S."/>
        </authorList>
    </citation>
    <scope>NUCLEOTIDE SEQUENCE</scope>
</reference>
<dbReference type="SUPFAM" id="SSF81995">
    <property type="entry name" value="beta-sandwich domain of Sec23/24"/>
    <property type="match status" value="1"/>
</dbReference>
<feature type="region of interest" description="Disordered" evidence="1">
    <location>
        <begin position="710"/>
        <end position="732"/>
    </location>
</feature>
<keyword evidence="4" id="KW-1185">Reference proteome</keyword>
<feature type="compositionally biased region" description="Polar residues" evidence="1">
    <location>
        <begin position="183"/>
        <end position="200"/>
    </location>
</feature>
<name>T1FU81_HELRO</name>
<reference evidence="2 4" key="2">
    <citation type="journal article" date="2013" name="Nature">
        <title>Insights into bilaterian evolution from three spiralian genomes.</title>
        <authorList>
            <person name="Simakov O."/>
            <person name="Marletaz F."/>
            <person name="Cho S.J."/>
            <person name="Edsinger-Gonzales E."/>
            <person name="Havlak P."/>
            <person name="Hellsten U."/>
            <person name="Kuo D.H."/>
            <person name="Larsson T."/>
            <person name="Lv J."/>
            <person name="Arendt D."/>
            <person name="Savage R."/>
            <person name="Osoegawa K."/>
            <person name="de Jong P."/>
            <person name="Grimwood J."/>
            <person name="Chapman J.A."/>
            <person name="Shapiro H."/>
            <person name="Aerts A."/>
            <person name="Otillar R.P."/>
            <person name="Terry A.Y."/>
            <person name="Boore J.L."/>
            <person name="Grigoriev I.V."/>
            <person name="Lindberg D.R."/>
            <person name="Seaver E.C."/>
            <person name="Weisblat D.A."/>
            <person name="Putnam N.H."/>
            <person name="Rokhsar D.S."/>
        </authorList>
    </citation>
    <scope>NUCLEOTIDE SEQUENCE</scope>
</reference>
<feature type="compositionally biased region" description="Basic residues" evidence="1">
    <location>
        <begin position="348"/>
        <end position="376"/>
    </location>
</feature>
<feature type="region of interest" description="Disordered" evidence="1">
    <location>
        <begin position="296"/>
        <end position="421"/>
    </location>
</feature>
<dbReference type="CTD" id="20212377"/>
<dbReference type="AlphaFoldDB" id="T1FU81"/>
<accession>T1FU81</accession>
<evidence type="ECO:0000313" key="2">
    <source>
        <dbReference type="EMBL" id="ESO00072.1"/>
    </source>
</evidence>
<dbReference type="EMBL" id="KB097026">
    <property type="protein sequence ID" value="ESO00072.1"/>
    <property type="molecule type" value="Genomic_DNA"/>
</dbReference>
<feature type="region of interest" description="Disordered" evidence="1">
    <location>
        <begin position="152"/>
        <end position="215"/>
    </location>
</feature>
<dbReference type="CDD" id="cd14339">
    <property type="entry name" value="UBA_SNRK"/>
    <property type="match status" value="1"/>
</dbReference>
<evidence type="ECO:0000313" key="3">
    <source>
        <dbReference type="EnsemblMetazoa" id="HelroP192722"/>
    </source>
</evidence>
<organism evidence="3 4">
    <name type="scientific">Helobdella robusta</name>
    <name type="common">Californian leech</name>
    <dbReference type="NCBI Taxonomy" id="6412"/>
    <lineage>
        <taxon>Eukaryota</taxon>
        <taxon>Metazoa</taxon>
        <taxon>Spiralia</taxon>
        <taxon>Lophotrochozoa</taxon>
        <taxon>Annelida</taxon>
        <taxon>Clitellata</taxon>
        <taxon>Hirudinea</taxon>
        <taxon>Rhynchobdellida</taxon>
        <taxon>Glossiphoniidae</taxon>
        <taxon>Helobdella</taxon>
    </lineage>
</organism>
<feature type="compositionally biased region" description="Polar residues" evidence="1">
    <location>
        <begin position="470"/>
        <end position="487"/>
    </location>
</feature>
<feature type="compositionally biased region" description="Low complexity" evidence="1">
    <location>
        <begin position="309"/>
        <end position="323"/>
    </location>
</feature>
<evidence type="ECO:0000313" key="4">
    <source>
        <dbReference type="Proteomes" id="UP000015101"/>
    </source>
</evidence>
<dbReference type="EnsemblMetazoa" id="HelroT192722">
    <property type="protein sequence ID" value="HelroP192722"/>
    <property type="gene ID" value="HelroG192722"/>
</dbReference>
<gene>
    <name evidence="3" type="primary">20212377</name>
    <name evidence="2" type="ORF">HELRODRAFT_192722</name>
</gene>
<dbReference type="GeneID" id="20212377"/>
<sequence>MDGAHEVIQAPDHKPLITMTKLSELDRNFLMNHIVAANIASKDDILRSLDANAYDHTAATYYLLAEKLLRKRAARQKENMMMRKRMMMTTDNASSNSNGHVVAGGGDVITTMASTTTTTTPTSTSELSLMFQQQQQQLQQQRCRIDQKHNPELKQSMQQHQQQQQQHQQQQQQQQPQQQSQQLLHDNSSLERMTLSNYKKMSNLGELTEDEEEEEEEMEVGLIATTTFRKTSSSSLFGARNNSQSLKQICEEESLEDYDDIHFDCLNPNDQFIDLLTLSDFQNKNSFVLNPLSNGNNSSAVGGRVGKTSRSNSSGASIFGSSGRLMSSNSLMFRSGSDTSDCDEQDHHHHHNHFDHHHQHHTLPLRHHHHHHHHNQKEREQQHHRSISLVSRNNNDNDVDYNASNHHQMRLTDERPNGSENVNLYSARSSSLTCRKQNNYANGSCVKSEPTSTDPCKTILRAASTKSTVVKNLNSSNPSPSRDSLLSDNHHHCQQQPQQLIISNHNNNNNFNCSSNGSCSNISFIQKSLKRTSASVLGNVKKSVSLILGRPSSSSVCDSNSIQRRTQAVDCKVPKSSCWGSCSNILPVTSNKTFSYDNKVIYCDEQCECSNSNDSGDKMQPIKHCHHDHKTILSAAAAIATVASNTSNKMAPPMKIYANTTAISIIAASSNSSSVRHDRSQSLNLEKQSKLYPEIINPFEFLRSTVKSGGKIDRDGTVDNDGEDGSGGHLSQGFSVHSNLVKEGGEGAKCCVNGSKCCNVV</sequence>
<feature type="compositionally biased region" description="Polar residues" evidence="1">
    <location>
        <begin position="388"/>
        <end position="406"/>
    </location>
</feature>
<protein>
    <submittedName>
        <fullName evidence="2 3">Uncharacterized protein</fullName>
    </submittedName>
</protein>
<dbReference type="KEGG" id="hro:HELRODRAFT_192722"/>
<feature type="region of interest" description="Disordered" evidence="1">
    <location>
        <begin position="470"/>
        <end position="489"/>
    </location>
</feature>
<dbReference type="Proteomes" id="UP000015101">
    <property type="component" value="Unassembled WGS sequence"/>
</dbReference>
<proteinExistence type="predicted"/>